<proteinExistence type="predicted"/>
<evidence type="ECO:0000313" key="2">
    <source>
        <dbReference type="EMBL" id="KAL1513251.1"/>
    </source>
</evidence>
<gene>
    <name evidence="2" type="ORF">ABEB36_002683</name>
</gene>
<feature type="compositionally biased region" description="Polar residues" evidence="1">
    <location>
        <begin position="37"/>
        <end position="60"/>
    </location>
</feature>
<dbReference type="InterPro" id="IPR012479">
    <property type="entry name" value="SAP30BP"/>
</dbReference>
<dbReference type="PANTHER" id="PTHR13464:SF0">
    <property type="entry name" value="SAP30-BINDING PROTEIN"/>
    <property type="match status" value="1"/>
</dbReference>
<feature type="region of interest" description="Disordered" evidence="1">
    <location>
        <begin position="1"/>
        <end position="60"/>
    </location>
</feature>
<feature type="compositionally biased region" description="Basic and acidic residues" evidence="1">
    <location>
        <begin position="24"/>
        <end position="36"/>
    </location>
</feature>
<evidence type="ECO:0000313" key="3">
    <source>
        <dbReference type="Proteomes" id="UP001566132"/>
    </source>
</evidence>
<dbReference type="Pfam" id="PF07818">
    <property type="entry name" value="HCNGP"/>
    <property type="match status" value="1"/>
</dbReference>
<sequence length="283" mass="31317">MTTSALASLTATYTDSEGEEDEKENNTEGSPKDSKSPHGSNSENKSAVSSRVSSPANNPSVTVTTKIAKLVSYHDDNVASDDEGEVEDEIPQQLIFINDSEKSEEIICLNDDVDSLIPPEPPGTCSVELQDKIAKLYEKMQTQQMDMNALIQKRKDFRNPSIYEKLIQFCGLNELGTNYPPSIYDPLKWSNESYYEVLAKVQKTEMDLREKERKGKVEFVSGTKKLEEENRNKRKSKWDMPGGGAVKVNQPGLVAPPTLTTSVTGTKSTVISAFGSLPKKPKM</sequence>
<name>A0ABD1F6M2_HYPHA</name>
<reference evidence="2 3" key="1">
    <citation type="submission" date="2024-05" db="EMBL/GenBank/DDBJ databases">
        <title>Genetic variation in Jamaican populations of the coffee berry borer (Hypothenemus hampei).</title>
        <authorList>
            <person name="Errbii M."/>
            <person name="Myrie A."/>
        </authorList>
    </citation>
    <scope>NUCLEOTIDE SEQUENCE [LARGE SCALE GENOMIC DNA]</scope>
    <source>
        <strain evidence="2">JA-Hopewell-2020-01-JO</strain>
        <tissue evidence="2">Whole body</tissue>
    </source>
</reference>
<dbReference type="EMBL" id="JBDJPC010000002">
    <property type="protein sequence ID" value="KAL1513251.1"/>
    <property type="molecule type" value="Genomic_DNA"/>
</dbReference>
<dbReference type="PANTHER" id="PTHR13464">
    <property type="entry name" value="TRANSCRIPTIONAL REGULATOR PROTEIN HCNGP"/>
    <property type="match status" value="1"/>
</dbReference>
<feature type="region of interest" description="Disordered" evidence="1">
    <location>
        <begin position="225"/>
        <end position="261"/>
    </location>
</feature>
<feature type="compositionally biased region" description="Low complexity" evidence="1">
    <location>
        <begin position="1"/>
        <end position="15"/>
    </location>
</feature>
<dbReference type="AlphaFoldDB" id="A0ABD1F6M2"/>
<organism evidence="2 3">
    <name type="scientific">Hypothenemus hampei</name>
    <name type="common">Coffee berry borer</name>
    <dbReference type="NCBI Taxonomy" id="57062"/>
    <lineage>
        <taxon>Eukaryota</taxon>
        <taxon>Metazoa</taxon>
        <taxon>Ecdysozoa</taxon>
        <taxon>Arthropoda</taxon>
        <taxon>Hexapoda</taxon>
        <taxon>Insecta</taxon>
        <taxon>Pterygota</taxon>
        <taxon>Neoptera</taxon>
        <taxon>Endopterygota</taxon>
        <taxon>Coleoptera</taxon>
        <taxon>Polyphaga</taxon>
        <taxon>Cucujiformia</taxon>
        <taxon>Curculionidae</taxon>
        <taxon>Scolytinae</taxon>
        <taxon>Hypothenemus</taxon>
    </lineage>
</organism>
<protein>
    <recommendedName>
        <fullName evidence="4">SAP30-binding protein</fullName>
    </recommendedName>
</protein>
<comment type="caution">
    <text evidence="2">The sequence shown here is derived from an EMBL/GenBank/DDBJ whole genome shotgun (WGS) entry which is preliminary data.</text>
</comment>
<keyword evidence="3" id="KW-1185">Reference proteome</keyword>
<accession>A0ABD1F6M2</accession>
<evidence type="ECO:0000256" key="1">
    <source>
        <dbReference type="SAM" id="MobiDB-lite"/>
    </source>
</evidence>
<dbReference type="Proteomes" id="UP001566132">
    <property type="component" value="Unassembled WGS sequence"/>
</dbReference>
<evidence type="ECO:0008006" key="4">
    <source>
        <dbReference type="Google" id="ProtNLM"/>
    </source>
</evidence>